<dbReference type="EMBL" id="JACJVN010000012">
    <property type="protein sequence ID" value="MBB6676130.1"/>
    <property type="molecule type" value="Genomic_DNA"/>
</dbReference>
<keyword evidence="3" id="KW-1185">Reference proteome</keyword>
<protein>
    <submittedName>
        <fullName evidence="2">Glycosyltransferase</fullName>
    </submittedName>
</protein>
<dbReference type="RefSeq" id="WP_185177436.1">
    <property type="nucleotide sequence ID" value="NZ_CBCSEP010000011.1"/>
</dbReference>
<organism evidence="2 3">
    <name type="scientific">Cohnella lubricantis</name>
    <dbReference type="NCBI Taxonomy" id="2163172"/>
    <lineage>
        <taxon>Bacteria</taxon>
        <taxon>Bacillati</taxon>
        <taxon>Bacillota</taxon>
        <taxon>Bacilli</taxon>
        <taxon>Bacillales</taxon>
        <taxon>Paenibacillaceae</taxon>
        <taxon>Cohnella</taxon>
    </lineage>
</organism>
<dbReference type="Pfam" id="PF13692">
    <property type="entry name" value="Glyco_trans_1_4"/>
    <property type="match status" value="1"/>
</dbReference>
<dbReference type="Proteomes" id="UP000574133">
    <property type="component" value="Unassembled WGS sequence"/>
</dbReference>
<dbReference type="Gene3D" id="3.40.50.2000">
    <property type="entry name" value="Glycogen Phosphorylase B"/>
    <property type="match status" value="1"/>
</dbReference>
<evidence type="ECO:0000313" key="2">
    <source>
        <dbReference type="EMBL" id="MBB6676130.1"/>
    </source>
</evidence>
<proteinExistence type="predicted"/>
<dbReference type="SUPFAM" id="SSF53756">
    <property type="entry name" value="UDP-Glycosyltransferase/glycogen phosphorylase"/>
    <property type="match status" value="1"/>
</dbReference>
<evidence type="ECO:0000313" key="3">
    <source>
        <dbReference type="Proteomes" id="UP000574133"/>
    </source>
</evidence>
<accession>A0A841TA41</accession>
<feature type="region of interest" description="Disordered" evidence="1">
    <location>
        <begin position="161"/>
        <end position="182"/>
    </location>
</feature>
<reference evidence="2 3" key="1">
    <citation type="submission" date="2020-08" db="EMBL/GenBank/DDBJ databases">
        <title>Cohnella phylogeny.</title>
        <authorList>
            <person name="Dunlap C."/>
        </authorList>
    </citation>
    <scope>NUCLEOTIDE SEQUENCE [LARGE SCALE GENOMIC DNA]</scope>
    <source>
        <strain evidence="2 3">DSM 103658</strain>
    </source>
</reference>
<dbReference type="GO" id="GO:0016740">
    <property type="term" value="F:transferase activity"/>
    <property type="evidence" value="ECO:0007669"/>
    <property type="project" value="UniProtKB-KW"/>
</dbReference>
<sequence>MSIIVVPPTLDWNWMKQRPQHLMSQLAARGHTVCYCDLTRSDEHVSAAQEIEPRLFRVFDHERWLREQWPSLRRELQQPVLVWCCLPRSPSQLYLDYQPDALIYDCADDCPEWYASERELAAAADLIVCSSEPLLQRLRRHYPKRDILLVRNGYDPAMRLHLPSDGEEQADRPLSRSAPDGGRSQIGYVGAWARWIDESLVREMAKRLGAEVTVIGPSFGRKLGTAASRDPIRFLGLKRHDELAEWIRRFDVCLIPFRKLPIALAANPIKAYEYMAAGKPVVSTDLPECRLMEPYVDVAADRRTFIRMVARRLEEPGGETPRRQFALQNTWERRGAAIDAWIRKSRFVREPYGRDESNADAFL</sequence>
<gene>
    <name evidence="2" type="ORF">H4Q31_02195</name>
</gene>
<keyword evidence="2" id="KW-0808">Transferase</keyword>
<dbReference type="PANTHER" id="PTHR12526">
    <property type="entry name" value="GLYCOSYLTRANSFERASE"/>
    <property type="match status" value="1"/>
</dbReference>
<evidence type="ECO:0000256" key="1">
    <source>
        <dbReference type="SAM" id="MobiDB-lite"/>
    </source>
</evidence>
<name>A0A841TA41_9BACL</name>
<comment type="caution">
    <text evidence="2">The sequence shown here is derived from an EMBL/GenBank/DDBJ whole genome shotgun (WGS) entry which is preliminary data.</text>
</comment>
<dbReference type="AlphaFoldDB" id="A0A841TA41"/>